<dbReference type="PANTHER" id="PTHR30093:SF44">
    <property type="entry name" value="TYPE II SECRETION SYSTEM CORE PROTEIN G"/>
    <property type="match status" value="1"/>
</dbReference>
<dbReference type="RefSeq" id="WP_270045708.1">
    <property type="nucleotide sequence ID" value="NZ_JAPDOD010000066.1"/>
</dbReference>
<gene>
    <name evidence="7" type="ORF">OM076_39665</name>
</gene>
<dbReference type="GO" id="GO:0015627">
    <property type="term" value="C:type II protein secretion system complex"/>
    <property type="evidence" value="ECO:0007669"/>
    <property type="project" value="InterPro"/>
</dbReference>
<dbReference type="GO" id="GO:0043683">
    <property type="term" value="P:type IV pilus assembly"/>
    <property type="evidence" value="ECO:0007669"/>
    <property type="project" value="InterPro"/>
</dbReference>
<dbReference type="PRINTS" id="PR00813">
    <property type="entry name" value="BCTERIALGSPG"/>
</dbReference>
<dbReference type="InterPro" id="IPR031982">
    <property type="entry name" value="PilE-like"/>
</dbReference>
<proteinExistence type="predicted"/>
<dbReference type="InterPro" id="IPR000983">
    <property type="entry name" value="Bac_GSPG_pilin"/>
</dbReference>
<keyword evidence="5 6" id="KW-0472">Membrane</keyword>
<sequence>MLHKLRQRAQDEKGFTLIELLVVILIIGILAAIALPAFLNQRAKAQDTTAKSDVRTAQTAMETYYTDNQTYVGATALVLQGIEPALKNAPTLDTGTPTLNTYTIKVTSKSSDATVYSITNNAGSVTRSCDDPGSGGCKGPVGSW</sequence>
<evidence type="ECO:0000256" key="1">
    <source>
        <dbReference type="ARBA" id="ARBA00004167"/>
    </source>
</evidence>
<dbReference type="GO" id="GO:0015628">
    <property type="term" value="P:protein secretion by the type II secretion system"/>
    <property type="evidence" value="ECO:0007669"/>
    <property type="project" value="InterPro"/>
</dbReference>
<evidence type="ECO:0000256" key="3">
    <source>
        <dbReference type="ARBA" id="ARBA00022692"/>
    </source>
</evidence>
<dbReference type="AlphaFoldDB" id="A0A9X3N143"/>
<dbReference type="SUPFAM" id="SSF54523">
    <property type="entry name" value="Pili subunits"/>
    <property type="match status" value="1"/>
</dbReference>
<dbReference type="EMBL" id="JAPDOD010000066">
    <property type="protein sequence ID" value="MDA0166450.1"/>
    <property type="molecule type" value="Genomic_DNA"/>
</dbReference>
<dbReference type="Gene3D" id="3.30.700.10">
    <property type="entry name" value="Glycoprotein, Type 4 Pilin"/>
    <property type="match status" value="1"/>
</dbReference>
<protein>
    <submittedName>
        <fullName evidence="7">Prepilin-type N-terminal cleavage/methylation domain-containing protein</fullName>
    </submittedName>
</protein>
<keyword evidence="8" id="KW-1185">Reference proteome</keyword>
<dbReference type="InterPro" id="IPR045584">
    <property type="entry name" value="Pilin-like"/>
</dbReference>
<dbReference type="NCBIfam" id="TIGR02532">
    <property type="entry name" value="IV_pilin_GFxxxE"/>
    <property type="match status" value="1"/>
</dbReference>
<keyword evidence="2" id="KW-0488">Methylation</keyword>
<name>A0A9X3N143_9ACTN</name>
<dbReference type="GO" id="GO:0016020">
    <property type="term" value="C:membrane"/>
    <property type="evidence" value="ECO:0007669"/>
    <property type="project" value="UniProtKB-SubCell"/>
</dbReference>
<dbReference type="Pfam" id="PF16732">
    <property type="entry name" value="ComP_DUS"/>
    <property type="match status" value="1"/>
</dbReference>
<evidence type="ECO:0000256" key="5">
    <source>
        <dbReference type="ARBA" id="ARBA00023136"/>
    </source>
</evidence>
<comment type="subcellular location">
    <subcellularLocation>
        <location evidence="1">Membrane</location>
        <topology evidence="1">Single-pass membrane protein</topology>
    </subcellularLocation>
</comment>
<dbReference type="PROSITE" id="PS00409">
    <property type="entry name" value="PROKAR_NTER_METHYL"/>
    <property type="match status" value="1"/>
</dbReference>
<comment type="caution">
    <text evidence="7">The sequence shown here is derived from an EMBL/GenBank/DDBJ whole genome shotgun (WGS) entry which is preliminary data.</text>
</comment>
<evidence type="ECO:0000256" key="2">
    <source>
        <dbReference type="ARBA" id="ARBA00022481"/>
    </source>
</evidence>
<dbReference type="Pfam" id="PF07963">
    <property type="entry name" value="N_methyl"/>
    <property type="match status" value="1"/>
</dbReference>
<evidence type="ECO:0000313" key="7">
    <source>
        <dbReference type="EMBL" id="MDA0166450.1"/>
    </source>
</evidence>
<keyword evidence="4 6" id="KW-1133">Transmembrane helix</keyword>
<feature type="transmembrane region" description="Helical" evidence="6">
    <location>
        <begin position="20"/>
        <end position="39"/>
    </location>
</feature>
<evidence type="ECO:0000313" key="8">
    <source>
        <dbReference type="Proteomes" id="UP001149140"/>
    </source>
</evidence>
<dbReference type="Proteomes" id="UP001149140">
    <property type="component" value="Unassembled WGS sequence"/>
</dbReference>
<evidence type="ECO:0000256" key="4">
    <source>
        <dbReference type="ARBA" id="ARBA00022989"/>
    </source>
</evidence>
<organism evidence="7 8">
    <name type="scientific">Solirubrobacter ginsenosidimutans</name>
    <dbReference type="NCBI Taxonomy" id="490573"/>
    <lineage>
        <taxon>Bacteria</taxon>
        <taxon>Bacillati</taxon>
        <taxon>Actinomycetota</taxon>
        <taxon>Thermoleophilia</taxon>
        <taxon>Solirubrobacterales</taxon>
        <taxon>Solirubrobacteraceae</taxon>
        <taxon>Solirubrobacter</taxon>
    </lineage>
</organism>
<accession>A0A9X3N143</accession>
<dbReference type="PANTHER" id="PTHR30093">
    <property type="entry name" value="GENERAL SECRETION PATHWAY PROTEIN G"/>
    <property type="match status" value="1"/>
</dbReference>
<dbReference type="InterPro" id="IPR012902">
    <property type="entry name" value="N_methyl_site"/>
</dbReference>
<reference evidence="7" key="1">
    <citation type="submission" date="2022-10" db="EMBL/GenBank/DDBJ databases">
        <title>The WGS of Solirubrobacter ginsenosidimutans DSM 21036.</title>
        <authorList>
            <person name="Jiang Z."/>
        </authorList>
    </citation>
    <scope>NUCLEOTIDE SEQUENCE</scope>
    <source>
        <strain evidence="7">DSM 21036</strain>
    </source>
</reference>
<keyword evidence="3 6" id="KW-0812">Transmembrane</keyword>
<evidence type="ECO:0000256" key="6">
    <source>
        <dbReference type="SAM" id="Phobius"/>
    </source>
</evidence>